<name>A0ABP0FBH1_CLALP</name>
<proteinExistence type="predicted"/>
<keyword evidence="2" id="KW-1185">Reference proteome</keyword>
<dbReference type="EMBL" id="CAWYQH010000035">
    <property type="protein sequence ID" value="CAK8677033.1"/>
    <property type="molecule type" value="Genomic_DNA"/>
</dbReference>
<accession>A0ABP0FBH1</accession>
<dbReference type="Proteomes" id="UP001642483">
    <property type="component" value="Unassembled WGS sequence"/>
</dbReference>
<comment type="caution">
    <text evidence="1">The sequence shown here is derived from an EMBL/GenBank/DDBJ whole genome shotgun (WGS) entry which is preliminary data.</text>
</comment>
<evidence type="ECO:0000313" key="1">
    <source>
        <dbReference type="EMBL" id="CAK8677033.1"/>
    </source>
</evidence>
<organism evidence="1 2">
    <name type="scientific">Clavelina lepadiformis</name>
    <name type="common">Light-bulb sea squirt</name>
    <name type="synonym">Ascidia lepadiformis</name>
    <dbReference type="NCBI Taxonomy" id="159417"/>
    <lineage>
        <taxon>Eukaryota</taxon>
        <taxon>Metazoa</taxon>
        <taxon>Chordata</taxon>
        <taxon>Tunicata</taxon>
        <taxon>Ascidiacea</taxon>
        <taxon>Aplousobranchia</taxon>
        <taxon>Clavelinidae</taxon>
        <taxon>Clavelina</taxon>
    </lineage>
</organism>
<evidence type="ECO:0000313" key="2">
    <source>
        <dbReference type="Proteomes" id="UP001642483"/>
    </source>
</evidence>
<sequence>MHMDVDNSSTENVNSSFLNLNTTLVDLDETPSKTVHMPTSTKITKGKQKLASATRTLKRKLELSYEVSLYSSDSDDEQCAKDYQRYHLKRNDTVKRKVCTVSELPRTCTDTNILF</sequence>
<protein>
    <submittedName>
        <fullName evidence="1">Uncharacterized protein</fullName>
    </submittedName>
</protein>
<gene>
    <name evidence="1" type="ORF">CVLEPA_LOCUS6435</name>
</gene>
<reference evidence="1 2" key="1">
    <citation type="submission" date="2024-02" db="EMBL/GenBank/DDBJ databases">
        <authorList>
            <person name="Daric V."/>
            <person name="Darras S."/>
        </authorList>
    </citation>
    <scope>NUCLEOTIDE SEQUENCE [LARGE SCALE GENOMIC DNA]</scope>
</reference>